<dbReference type="InterPro" id="IPR026039">
    <property type="entry name" value="YfgM"/>
</dbReference>
<feature type="transmembrane region" description="Helical" evidence="8">
    <location>
        <begin position="31"/>
        <end position="52"/>
    </location>
</feature>
<dbReference type="InterPro" id="IPR018704">
    <property type="entry name" value="SecYEG/CpoB_TPR"/>
</dbReference>
<dbReference type="STRING" id="1855283.SAMN05216382_1965"/>
<dbReference type="GO" id="GO:0005886">
    <property type="term" value="C:plasma membrane"/>
    <property type="evidence" value="ECO:0007669"/>
    <property type="project" value="UniProtKB-SubCell"/>
</dbReference>
<sequence length="236" mass="25699">MALTPQNNEAFLREVDEEYRREQMIGVWQRYGRWIVVAVVALLVAFAGFLFWQHRERVAAEKEGETLQTAYDYLGANDFKGAAKPLAELAQSSSDGYRTLALFSQADVLLAKNDLKGASAKFAGVANDTSVAKPFRDLALIRQTAAEYDTLKPDVVIQRLAPLAVQGNAFMGSAGEMVGAAYLAQGKRDLAGQTFARIARDKTVPQSLRQRAVQMAGVLGVDALPQDIAASRGMTE</sequence>
<dbReference type="GO" id="GO:0044877">
    <property type="term" value="F:protein-containing complex binding"/>
    <property type="evidence" value="ECO:0007669"/>
    <property type="project" value="InterPro"/>
</dbReference>
<name>A0A1H7PWC0_9SPHN</name>
<keyword evidence="4 8" id="KW-0812">Transmembrane</keyword>
<dbReference type="OrthoDB" id="7173339at2"/>
<reference evidence="11" key="1">
    <citation type="submission" date="2016-10" db="EMBL/GenBank/DDBJ databases">
        <authorList>
            <person name="Varghese N."/>
            <person name="Submissions S."/>
        </authorList>
    </citation>
    <scope>NUCLEOTIDE SEQUENCE [LARGE SCALE GENOMIC DNA]</scope>
    <source>
        <strain evidence="11">JS21-1</strain>
    </source>
</reference>
<organism evidence="10 11">
    <name type="scientific">Sphingomonas palmae</name>
    <dbReference type="NCBI Taxonomy" id="1855283"/>
    <lineage>
        <taxon>Bacteria</taxon>
        <taxon>Pseudomonadati</taxon>
        <taxon>Pseudomonadota</taxon>
        <taxon>Alphaproteobacteria</taxon>
        <taxon>Sphingomonadales</taxon>
        <taxon>Sphingomonadaceae</taxon>
        <taxon>Sphingomonas</taxon>
    </lineage>
</organism>
<gene>
    <name evidence="10" type="ORF">SAMN05216382_1965</name>
</gene>
<proteinExistence type="predicted"/>
<evidence type="ECO:0000256" key="2">
    <source>
        <dbReference type="ARBA" id="ARBA00004236"/>
    </source>
</evidence>
<evidence type="ECO:0000259" key="9">
    <source>
        <dbReference type="Pfam" id="PF09976"/>
    </source>
</evidence>
<feature type="domain" description="Ancillary SecYEG translocon subunit/Cell division coordinator CpoB TPR" evidence="9">
    <location>
        <begin position="28"/>
        <end position="215"/>
    </location>
</feature>
<protein>
    <recommendedName>
        <fullName evidence="9">Ancillary SecYEG translocon subunit/Cell division coordinator CpoB TPR domain-containing protein</fullName>
    </recommendedName>
</protein>
<dbReference type="PANTHER" id="PTHR38035">
    <property type="entry name" value="UPF0070 PROTEIN YFGM"/>
    <property type="match status" value="1"/>
</dbReference>
<evidence type="ECO:0000256" key="1">
    <source>
        <dbReference type="ARBA" id="ARBA00004167"/>
    </source>
</evidence>
<keyword evidence="11" id="KW-1185">Reference proteome</keyword>
<evidence type="ECO:0000313" key="10">
    <source>
        <dbReference type="EMBL" id="SEL40140.1"/>
    </source>
</evidence>
<accession>A0A1H7PWC0</accession>
<evidence type="ECO:0000256" key="8">
    <source>
        <dbReference type="SAM" id="Phobius"/>
    </source>
</evidence>
<keyword evidence="5 8" id="KW-1133">Transmembrane helix</keyword>
<keyword evidence="3" id="KW-1003">Cell membrane</keyword>
<evidence type="ECO:0000256" key="4">
    <source>
        <dbReference type="ARBA" id="ARBA00022692"/>
    </source>
</evidence>
<comment type="subcellular location">
    <subcellularLocation>
        <location evidence="2">Cell membrane</location>
    </subcellularLocation>
    <subcellularLocation>
        <location evidence="1">Membrane</location>
        <topology evidence="1">Single-pass membrane protein</topology>
    </subcellularLocation>
</comment>
<dbReference type="RefSeq" id="WP_093006025.1">
    <property type="nucleotide sequence ID" value="NZ_FNZZ01000003.1"/>
</dbReference>
<evidence type="ECO:0000256" key="6">
    <source>
        <dbReference type="ARBA" id="ARBA00023136"/>
    </source>
</evidence>
<evidence type="ECO:0000256" key="5">
    <source>
        <dbReference type="ARBA" id="ARBA00022989"/>
    </source>
</evidence>
<evidence type="ECO:0000256" key="3">
    <source>
        <dbReference type="ARBA" id="ARBA00022475"/>
    </source>
</evidence>
<evidence type="ECO:0000256" key="7">
    <source>
        <dbReference type="ARBA" id="ARBA00023186"/>
    </source>
</evidence>
<dbReference type="EMBL" id="FNZZ01000003">
    <property type="protein sequence ID" value="SEL40140.1"/>
    <property type="molecule type" value="Genomic_DNA"/>
</dbReference>
<keyword evidence="6 8" id="KW-0472">Membrane</keyword>
<evidence type="ECO:0000313" key="11">
    <source>
        <dbReference type="Proteomes" id="UP000199214"/>
    </source>
</evidence>
<dbReference type="AlphaFoldDB" id="A0A1H7PWC0"/>
<dbReference type="Pfam" id="PF09976">
    <property type="entry name" value="TPR_21"/>
    <property type="match status" value="1"/>
</dbReference>
<dbReference type="PANTHER" id="PTHR38035:SF1">
    <property type="entry name" value="ANCILLARY SECYEG TRANSLOCON SUBUNIT"/>
    <property type="match status" value="1"/>
</dbReference>
<dbReference type="Proteomes" id="UP000199214">
    <property type="component" value="Unassembled WGS sequence"/>
</dbReference>
<keyword evidence="7" id="KW-0143">Chaperone</keyword>